<evidence type="ECO:0000313" key="2">
    <source>
        <dbReference type="Proteomes" id="UP000008672"/>
    </source>
</evidence>
<dbReference type="Ensembl" id="ENSLACT00000003916.1">
    <property type="protein sequence ID" value="ENSLACP00000003881.1"/>
    <property type="gene ID" value="ENSLACG00000003458.1"/>
</dbReference>
<dbReference type="Bgee" id="ENSLACG00000003458">
    <property type="expression patterns" value="Expressed in muscle tissue and 2 other cell types or tissues"/>
</dbReference>
<dbReference type="STRING" id="7897.ENSLACP00000003881"/>
<reference evidence="1" key="3">
    <citation type="submission" date="2025-09" db="UniProtKB">
        <authorList>
            <consortium name="Ensembl"/>
        </authorList>
    </citation>
    <scope>IDENTIFICATION</scope>
</reference>
<organism evidence="1 2">
    <name type="scientific">Latimeria chalumnae</name>
    <name type="common">Coelacanth</name>
    <dbReference type="NCBI Taxonomy" id="7897"/>
    <lineage>
        <taxon>Eukaryota</taxon>
        <taxon>Metazoa</taxon>
        <taxon>Chordata</taxon>
        <taxon>Craniata</taxon>
        <taxon>Vertebrata</taxon>
        <taxon>Euteleostomi</taxon>
        <taxon>Coelacanthiformes</taxon>
        <taxon>Coelacanthidae</taxon>
        <taxon>Latimeria</taxon>
    </lineage>
</organism>
<evidence type="ECO:0008006" key="3">
    <source>
        <dbReference type="Google" id="ProtNLM"/>
    </source>
</evidence>
<sequence>SHAFFFPLSPRPPPPQFQSEDELEVLSILPKGWQPGELVPPASYLLVPCTRVTFLALQYRFVIELDVSPSTSIVDDSTGEMIFDEVFHALSRCLVGLLRPFKIPGTDIDFRPEIFVTILAYSSIIGLQSHQVRKTAHVVLSKE</sequence>
<dbReference type="GeneTree" id="ENSGT00390000018402"/>
<proteinExistence type="predicted"/>
<dbReference type="PANTHER" id="PTHR14918">
    <property type="entry name" value="KICSTOR COMPLEX PROTEIN SZT2"/>
    <property type="match status" value="1"/>
</dbReference>
<dbReference type="AlphaFoldDB" id="H3A2L0"/>
<protein>
    <recommendedName>
        <fullName evidence="3">SZT2 protein</fullName>
    </recommendedName>
</protein>
<dbReference type="InParanoid" id="H3A2L0"/>
<dbReference type="PANTHER" id="PTHR14918:SF3">
    <property type="entry name" value="KICSTOR COMPLEX PROTEIN SZT2"/>
    <property type="match status" value="1"/>
</dbReference>
<dbReference type="Proteomes" id="UP000008672">
    <property type="component" value="Unassembled WGS sequence"/>
</dbReference>
<dbReference type="GO" id="GO:0005777">
    <property type="term" value="C:peroxisome"/>
    <property type="evidence" value="ECO:0007669"/>
    <property type="project" value="InterPro"/>
</dbReference>
<reference evidence="2" key="1">
    <citation type="submission" date="2011-08" db="EMBL/GenBank/DDBJ databases">
        <title>The draft genome of Latimeria chalumnae.</title>
        <authorList>
            <person name="Di Palma F."/>
            <person name="Alfoldi J."/>
            <person name="Johnson J."/>
            <person name="Berlin A."/>
            <person name="Gnerre S."/>
            <person name="Jaffe D."/>
            <person name="MacCallum I."/>
            <person name="Young S."/>
            <person name="Walker B.J."/>
            <person name="Lander E."/>
            <person name="Lindblad-Toh K."/>
        </authorList>
    </citation>
    <scope>NUCLEOTIDE SEQUENCE [LARGE SCALE GENOMIC DNA]</scope>
    <source>
        <strain evidence="2">Wild caught</strain>
    </source>
</reference>
<dbReference type="eggNOG" id="ENOG502S3F3">
    <property type="taxonomic scope" value="Eukaryota"/>
</dbReference>
<keyword evidence="2" id="KW-1185">Reference proteome</keyword>
<name>H3A2L0_LATCH</name>
<reference evidence="1" key="2">
    <citation type="submission" date="2025-08" db="UniProtKB">
        <authorList>
            <consortium name="Ensembl"/>
        </authorList>
    </citation>
    <scope>IDENTIFICATION</scope>
</reference>
<accession>H3A2L0</accession>
<dbReference type="OMA" id="SHAFFFP"/>
<evidence type="ECO:0000313" key="1">
    <source>
        <dbReference type="Ensembl" id="ENSLACP00000003881.1"/>
    </source>
</evidence>
<dbReference type="EMBL" id="AFYH01259608">
    <property type="status" value="NOT_ANNOTATED_CDS"/>
    <property type="molecule type" value="Genomic_DNA"/>
</dbReference>
<dbReference type="HOGENOM" id="CLU_151037_0_0_1"/>
<dbReference type="InterPro" id="IPR033228">
    <property type="entry name" value="SZT2"/>
</dbReference>